<proteinExistence type="predicted"/>
<gene>
    <name evidence="1" type="ORF">ABS765_13360</name>
</gene>
<sequence>MSNITKKIKTFEDACKYLKRNATLPDFSMIPEKDKNSLIAHYKLTIICEALNEGKLPNWSDGKWNKWYPYFYMDDSSASGRFSFYGSDFRCSDSAVGSRLCYNSEELSDYAAKQFEDLYRQYFVVE</sequence>
<reference evidence="1 2" key="1">
    <citation type="submission" date="2024-06" db="EMBL/GenBank/DDBJ databases">
        <authorList>
            <person name="Kaempfer P."/>
            <person name="Viver T."/>
        </authorList>
    </citation>
    <scope>NUCLEOTIDE SEQUENCE [LARGE SCALE GENOMIC DNA]</scope>
    <source>
        <strain evidence="1 2">ST-37</strain>
    </source>
</reference>
<evidence type="ECO:0000313" key="2">
    <source>
        <dbReference type="Proteomes" id="UP001629058"/>
    </source>
</evidence>
<comment type="caution">
    <text evidence="1">The sequence shown here is derived from an EMBL/GenBank/DDBJ whole genome shotgun (WGS) entry which is preliminary data.</text>
</comment>
<keyword evidence="2" id="KW-1185">Reference proteome</keyword>
<dbReference type="RefSeq" id="WP_408091345.1">
    <property type="nucleotide sequence ID" value="NZ_JBELPY010000009.1"/>
</dbReference>
<protein>
    <submittedName>
        <fullName evidence="1">Uncharacterized protein</fullName>
    </submittedName>
</protein>
<dbReference type="EMBL" id="JBELPY010000009">
    <property type="protein sequence ID" value="MFL9835012.1"/>
    <property type="molecule type" value="Genomic_DNA"/>
</dbReference>
<evidence type="ECO:0000313" key="1">
    <source>
        <dbReference type="EMBL" id="MFL9835012.1"/>
    </source>
</evidence>
<organism evidence="1 2">
    <name type="scientific">Chryseobacterium terrae</name>
    <dbReference type="NCBI Taxonomy" id="3163299"/>
    <lineage>
        <taxon>Bacteria</taxon>
        <taxon>Pseudomonadati</taxon>
        <taxon>Bacteroidota</taxon>
        <taxon>Flavobacteriia</taxon>
        <taxon>Flavobacteriales</taxon>
        <taxon>Weeksellaceae</taxon>
        <taxon>Chryseobacterium group</taxon>
        <taxon>Chryseobacterium</taxon>
    </lineage>
</organism>
<accession>A0ABW8Y662</accession>
<dbReference type="Proteomes" id="UP001629058">
    <property type="component" value="Unassembled WGS sequence"/>
</dbReference>
<name>A0ABW8Y662_9FLAO</name>